<feature type="transmembrane region" description="Helical" evidence="1">
    <location>
        <begin position="49"/>
        <end position="72"/>
    </location>
</feature>
<proteinExistence type="predicted"/>
<dbReference type="Proteomes" id="UP000783390">
    <property type="component" value="Unassembled WGS sequence"/>
</dbReference>
<keyword evidence="1" id="KW-0472">Membrane</keyword>
<organism evidence="2 3">
    <name type="scientific">Clostridium moniliforme</name>
    <dbReference type="NCBI Taxonomy" id="39489"/>
    <lineage>
        <taxon>Bacteria</taxon>
        <taxon>Bacillati</taxon>
        <taxon>Bacillota</taxon>
        <taxon>Clostridia</taxon>
        <taxon>Eubacteriales</taxon>
        <taxon>Clostridiaceae</taxon>
        <taxon>Clostridium</taxon>
    </lineage>
</organism>
<feature type="transmembrane region" description="Helical" evidence="1">
    <location>
        <begin position="26"/>
        <end position="43"/>
    </location>
</feature>
<accession>A0ABS4F1K1</accession>
<name>A0ABS4F1K1_9CLOT</name>
<evidence type="ECO:0000313" key="2">
    <source>
        <dbReference type="EMBL" id="MBP1890134.1"/>
    </source>
</evidence>
<evidence type="ECO:0000256" key="1">
    <source>
        <dbReference type="SAM" id="Phobius"/>
    </source>
</evidence>
<keyword evidence="1" id="KW-1133">Transmembrane helix</keyword>
<dbReference type="RefSeq" id="WP_209797056.1">
    <property type="nucleotide sequence ID" value="NZ_JAGGJZ010000004.1"/>
</dbReference>
<keyword evidence="1" id="KW-0812">Transmembrane</keyword>
<reference evidence="2 3" key="1">
    <citation type="submission" date="2021-03" db="EMBL/GenBank/DDBJ databases">
        <title>Genomic Encyclopedia of Type Strains, Phase IV (KMG-IV): sequencing the most valuable type-strain genomes for metagenomic binning, comparative biology and taxonomic classification.</title>
        <authorList>
            <person name="Goeker M."/>
        </authorList>
    </citation>
    <scope>NUCLEOTIDE SEQUENCE [LARGE SCALE GENOMIC DNA]</scope>
    <source>
        <strain evidence="2 3">DSM 3984</strain>
    </source>
</reference>
<protein>
    <submittedName>
        <fullName evidence="2">Positive regulator of sigma E activity</fullName>
    </submittedName>
</protein>
<comment type="caution">
    <text evidence="2">The sequence shown here is derived from an EMBL/GenBank/DDBJ whole genome shotgun (WGS) entry which is preliminary data.</text>
</comment>
<dbReference type="EMBL" id="JAGGJZ010000004">
    <property type="protein sequence ID" value="MBP1890134.1"/>
    <property type="molecule type" value="Genomic_DNA"/>
</dbReference>
<keyword evidence="3" id="KW-1185">Reference proteome</keyword>
<sequence>MSEVSLEINNIGYIYLKIKQVLNSEWIGYLILIFSLLIGNILTQFFDLFFYRCSTEIFCNIFILVTGVLLCVKNKKGI</sequence>
<gene>
    <name evidence="2" type="ORF">J2Z53_001718</name>
</gene>
<evidence type="ECO:0000313" key="3">
    <source>
        <dbReference type="Proteomes" id="UP000783390"/>
    </source>
</evidence>